<comment type="caution">
    <text evidence="2">The sequence shown here is derived from an EMBL/GenBank/DDBJ whole genome shotgun (WGS) entry which is preliminary data.</text>
</comment>
<dbReference type="EMBL" id="JAKOGI010000008">
    <property type="protein sequence ID" value="KAJ8451498.1"/>
    <property type="molecule type" value="Genomic_DNA"/>
</dbReference>
<dbReference type="GO" id="GO:0009630">
    <property type="term" value="P:gravitropism"/>
    <property type="evidence" value="ECO:0007669"/>
    <property type="project" value="InterPro"/>
</dbReference>
<evidence type="ECO:0008006" key="4">
    <source>
        <dbReference type="Google" id="ProtNLM"/>
    </source>
</evidence>
<protein>
    <recommendedName>
        <fullName evidence="4">Protein LAZY 1</fullName>
    </recommendedName>
</protein>
<evidence type="ECO:0000313" key="2">
    <source>
        <dbReference type="EMBL" id="KAJ8451498.1"/>
    </source>
</evidence>
<keyword evidence="3" id="KW-1185">Reference proteome</keyword>
<feature type="coiled-coil region" evidence="1">
    <location>
        <begin position="109"/>
        <end position="140"/>
    </location>
</feature>
<evidence type="ECO:0000256" key="1">
    <source>
        <dbReference type="SAM" id="Coils"/>
    </source>
</evidence>
<dbReference type="InterPro" id="IPR038928">
    <property type="entry name" value="LAZY1"/>
</dbReference>
<keyword evidence="1" id="KW-0175">Coiled coil</keyword>
<dbReference type="GO" id="GO:2000012">
    <property type="term" value="P:regulation of auxin polar transport"/>
    <property type="evidence" value="ECO:0007669"/>
    <property type="project" value="InterPro"/>
</dbReference>
<reference evidence="2" key="1">
    <citation type="submission" date="2022-04" db="EMBL/GenBank/DDBJ databases">
        <title>Carnegiea gigantea Genome sequencing and assembly v2.</title>
        <authorList>
            <person name="Copetti D."/>
            <person name="Sanderson M.J."/>
            <person name="Burquez A."/>
            <person name="Wojciechowski M.F."/>
        </authorList>
    </citation>
    <scope>NUCLEOTIDE SEQUENCE</scope>
    <source>
        <strain evidence="2">SGP5-SGP5p</strain>
        <tissue evidence="2">Aerial part</tissue>
    </source>
</reference>
<accession>A0A9Q1QQG5</accession>
<gene>
    <name evidence="2" type="ORF">Cgig2_018132</name>
</gene>
<sequence>MKLLTWMHRKFRQGSTETLKDFPLGQPLLDNHVYQRQNNSTGAVRQVHKEGQACHPFTILATKTLGDLEENTSADLPLFFEGFLAIGTLGTDAITNSEPETPTFAESFEKIAEKDNELTENELRLINDELEKVLAAAEAKEDGWTDSSGRNSYVSNGRISHASSITLSGKPLAIPETTGTGNLACPLQGYLLGSAVECPEKATVPKKEHRTSLAELFERHKAEETSEAKCKQREKREEYKEHDMTTMNLMKKILKKKIANGSFRSSSASVETKFFKILHKFQKKVHPECLTATQKSEKSHKIRIKDMIPCNAGYYKEGRTDENMENFSQKAFRDGNPPKDKHGFNPMQFVAEGNDSNGSRECWIKTDSDCKYSCIHGPATLCWSSREKEKQR</sequence>
<dbReference type="Proteomes" id="UP001153076">
    <property type="component" value="Unassembled WGS sequence"/>
</dbReference>
<dbReference type="PANTHER" id="PTHR34959:SF3">
    <property type="entry name" value="PROTEIN LAZY 1"/>
    <property type="match status" value="1"/>
</dbReference>
<proteinExistence type="predicted"/>
<organism evidence="2 3">
    <name type="scientific">Carnegiea gigantea</name>
    <dbReference type="NCBI Taxonomy" id="171969"/>
    <lineage>
        <taxon>Eukaryota</taxon>
        <taxon>Viridiplantae</taxon>
        <taxon>Streptophyta</taxon>
        <taxon>Embryophyta</taxon>
        <taxon>Tracheophyta</taxon>
        <taxon>Spermatophyta</taxon>
        <taxon>Magnoliopsida</taxon>
        <taxon>eudicotyledons</taxon>
        <taxon>Gunneridae</taxon>
        <taxon>Pentapetalae</taxon>
        <taxon>Caryophyllales</taxon>
        <taxon>Cactineae</taxon>
        <taxon>Cactaceae</taxon>
        <taxon>Cactoideae</taxon>
        <taxon>Echinocereeae</taxon>
        <taxon>Carnegiea</taxon>
    </lineage>
</organism>
<evidence type="ECO:0000313" key="3">
    <source>
        <dbReference type="Proteomes" id="UP001153076"/>
    </source>
</evidence>
<dbReference type="OrthoDB" id="780166at2759"/>
<name>A0A9Q1QQG5_9CARY</name>
<dbReference type="AlphaFoldDB" id="A0A9Q1QQG5"/>
<dbReference type="PANTHER" id="PTHR34959">
    <property type="entry name" value="PROTEIN LAZY 1"/>
    <property type="match status" value="1"/>
</dbReference>